<dbReference type="GO" id="GO:0006310">
    <property type="term" value="P:DNA recombination"/>
    <property type="evidence" value="ECO:0007669"/>
    <property type="project" value="UniProtKB-KW"/>
</dbReference>
<evidence type="ECO:0000256" key="3">
    <source>
        <dbReference type="ARBA" id="ARBA00023054"/>
    </source>
</evidence>
<dbReference type="Proteomes" id="UP000027059">
    <property type="component" value="Chromosome"/>
</dbReference>
<name>A0A059XQ02_9BACT</name>
<proteinExistence type="inferred from homology"/>
<dbReference type="PANTHER" id="PTHR30563">
    <property type="entry name" value="DNA RECOMBINATION PROTEIN RMUC"/>
    <property type="match status" value="1"/>
</dbReference>
<dbReference type="HOGENOM" id="CLU_024057_1_0_0"/>
<keyword evidence="3 5" id="KW-0175">Coiled coil</keyword>
<reference evidence="7 8" key="2">
    <citation type="journal article" date="2015" name="Biomed. Res. Int.">
        <title>Effects of Arsenite Resistance on the Growth and Functional Gene Expression of Leptospirillum ferriphilum and Acidithiobacillus thiooxidans in Pure Culture and Coculture.</title>
        <authorList>
            <person name="Jiang H."/>
            <person name="Liang Y."/>
            <person name="Yin H."/>
            <person name="Xiao Y."/>
            <person name="Guo X."/>
            <person name="Xu Y."/>
            <person name="Hu Q."/>
            <person name="Liu H."/>
            <person name="Liu X."/>
        </authorList>
    </citation>
    <scope>NUCLEOTIDE SEQUENCE [LARGE SCALE GENOMIC DNA]</scope>
    <source>
        <strain evidence="7 8">YSK</strain>
    </source>
</reference>
<organism evidence="7 8">
    <name type="scientific">Leptospirillum ferriphilum YSK</name>
    <dbReference type="NCBI Taxonomy" id="1441628"/>
    <lineage>
        <taxon>Bacteria</taxon>
        <taxon>Pseudomonadati</taxon>
        <taxon>Nitrospirota</taxon>
        <taxon>Nitrospiria</taxon>
        <taxon>Nitrospirales</taxon>
        <taxon>Nitrospiraceae</taxon>
        <taxon>Leptospirillum</taxon>
    </lineage>
</organism>
<dbReference type="Pfam" id="PF02646">
    <property type="entry name" value="RmuC"/>
    <property type="match status" value="1"/>
</dbReference>
<keyword evidence="8" id="KW-1185">Reference proteome</keyword>
<sequence length="471" mass="52842">MADSWIWLVAGGFIGFLAASLKSRSATQTLREEASASRALLDEGARAREALKLEIQLLRQQLDDANIRHAGAASKLETLEKADKERQALLEESRKTLTQAFQSLSLEALQQNSRSFLELAQQNLTNFQNLAKGDLDLRQAKIDEIVKPLSETLVKVDSKLQELEGERKSAYASLNEMVRSLVETHIPRLHSETMGLVKALRQPVVRGRWGEIQLRRVVEMAGMLEHCDFQEQQTAGDEERLRPDLIIRLPGNKQVVVDAKAPLSAYLEAAEAETDEIRGQKLLEHARQVRQHIAQLGRKSYWEQFQPAPEFVILFLPGEMFYSSALQADPGLIEYGVTERVIPATPTTLIALLRAVAYGWQQETIAKNAREISEMGRELYKRIMDFTDHWSKVGKALGTAVDTYNKASGTLERRVLVTARRLRELRSGTEEEIPVPPAVESLPRPSIQHAGPEEAPETDNGDNDTQNQKEA</sequence>
<dbReference type="AlphaFoldDB" id="A0A059XQ02"/>
<gene>
    <name evidence="7" type="ORF">Y981_07420</name>
</gene>
<evidence type="ECO:0000256" key="4">
    <source>
        <dbReference type="ARBA" id="ARBA00023172"/>
    </source>
</evidence>
<evidence type="ECO:0000313" key="7">
    <source>
        <dbReference type="EMBL" id="AIA30644.1"/>
    </source>
</evidence>
<evidence type="ECO:0000256" key="5">
    <source>
        <dbReference type="SAM" id="Coils"/>
    </source>
</evidence>
<dbReference type="KEGG" id="lfp:Y981_07420"/>
<dbReference type="OrthoDB" id="9765111at2"/>
<dbReference type="EMBL" id="CP007243">
    <property type="protein sequence ID" value="AIA30644.1"/>
    <property type="molecule type" value="Genomic_DNA"/>
</dbReference>
<dbReference type="RefSeq" id="WP_051613823.1">
    <property type="nucleotide sequence ID" value="NZ_CP007243.1"/>
</dbReference>
<accession>A0A059XQ02</accession>
<evidence type="ECO:0000256" key="2">
    <source>
        <dbReference type="ARBA" id="ARBA00009840"/>
    </source>
</evidence>
<feature type="region of interest" description="Disordered" evidence="6">
    <location>
        <begin position="428"/>
        <end position="471"/>
    </location>
</feature>
<dbReference type="InterPro" id="IPR003798">
    <property type="entry name" value="DNA_recombination_RmuC"/>
</dbReference>
<comment type="function">
    <text evidence="1">Involved in DNA recombination.</text>
</comment>
<reference evidence="8" key="1">
    <citation type="submission" date="2014-02" db="EMBL/GenBank/DDBJ databases">
        <title>Complete genome sequence and comparative genomic analysis of the nitrogen-fixing bacterium Leptospirillum ferriphilum YSK.</title>
        <authorList>
            <person name="Guo X."/>
            <person name="Yin H."/>
            <person name="Liang Y."/>
            <person name="Hu Q."/>
            <person name="Ma L."/>
            <person name="Xiao Y."/>
            <person name="Zhang X."/>
            <person name="Qiu G."/>
            <person name="Liu X."/>
        </authorList>
    </citation>
    <scope>NUCLEOTIDE SEQUENCE [LARGE SCALE GENOMIC DNA]</scope>
    <source>
        <strain evidence="8">YSK</strain>
    </source>
</reference>
<evidence type="ECO:0000256" key="6">
    <source>
        <dbReference type="SAM" id="MobiDB-lite"/>
    </source>
</evidence>
<feature type="coiled-coil region" evidence="5">
    <location>
        <begin position="41"/>
        <end position="99"/>
    </location>
</feature>
<evidence type="ECO:0000313" key="8">
    <source>
        <dbReference type="Proteomes" id="UP000027059"/>
    </source>
</evidence>
<dbReference type="PANTHER" id="PTHR30563:SF0">
    <property type="entry name" value="DNA RECOMBINATION PROTEIN RMUC"/>
    <property type="match status" value="1"/>
</dbReference>
<protein>
    <submittedName>
        <fullName evidence="7">DNA polymerase V</fullName>
    </submittedName>
</protein>
<comment type="similarity">
    <text evidence="2">Belongs to the RmuC family.</text>
</comment>
<keyword evidence="4" id="KW-0233">DNA recombination</keyword>
<evidence type="ECO:0000256" key="1">
    <source>
        <dbReference type="ARBA" id="ARBA00003416"/>
    </source>
</evidence>